<evidence type="ECO:0000313" key="2">
    <source>
        <dbReference type="EMBL" id="ALY08252.1"/>
    </source>
</evidence>
<protein>
    <recommendedName>
        <fullName evidence="1">DUF7673 domain-containing protein</fullName>
    </recommendedName>
</protein>
<feature type="domain" description="DUF7673" evidence="1">
    <location>
        <begin position="28"/>
        <end position="112"/>
    </location>
</feature>
<dbReference type="KEGG" id="vg:28799615"/>
<evidence type="ECO:0000313" key="3">
    <source>
        <dbReference type="Proteomes" id="UP000201753"/>
    </source>
</evidence>
<accession>A0A0U4JXA4</accession>
<name>A0A0U4JXA4_9CAUD</name>
<sequence>MTKNEESLGKLFGAQLVKSLIDIQATKVLRRLVPAALCHTETGGVVGRLLLGLEDGEAHPFNLNDLRRLDPILQDECLLVIALDGTAMLKVRQRIERDDNGRVVWALLNSMWAPKQPNA</sequence>
<reference evidence="2 3" key="1">
    <citation type="journal article" date="2015" name="MBio">
        <title>Phylogenetic Distribution of CRISPR-Cas Systems in Antibiotic-Resistant Pseudomonas aeruginosa.</title>
        <authorList>
            <person name="van Belkum A."/>
            <person name="Soriaga L.B."/>
            <person name="LaFave M.C."/>
            <person name="Akella S."/>
            <person name="Veyrieras J.B."/>
            <person name="Barbu E.M."/>
            <person name="Shortridge D."/>
            <person name="Blanc B."/>
            <person name="Hannum G."/>
            <person name="Zambardi G."/>
            <person name="Miller K."/>
            <person name="Enright M.C."/>
            <person name="Mugnier N."/>
            <person name="Brami D."/>
            <person name="Schicklin S."/>
            <person name="Felderman M."/>
            <person name="Schwartz A.S."/>
            <person name="Richardson T.H."/>
            <person name="Peterson T.C."/>
            <person name="Hubby B."/>
            <person name="Cady K.C."/>
        </authorList>
    </citation>
    <scope>NUCLEOTIDE SEQUENCE [LARGE SCALE GENOMIC DNA]</scope>
</reference>
<dbReference type="Proteomes" id="UP000201753">
    <property type="component" value="Segment"/>
</dbReference>
<dbReference type="InterPro" id="IPR056090">
    <property type="entry name" value="DUF7673"/>
</dbReference>
<proteinExistence type="predicted"/>
<organism evidence="2 3">
    <name type="scientific">Pseudomonas phage phi3</name>
    <dbReference type="NCBI Taxonomy" id="1754217"/>
    <lineage>
        <taxon>Viruses</taxon>
        <taxon>Duplodnaviria</taxon>
        <taxon>Heunggongvirae</taxon>
        <taxon>Uroviricota</taxon>
        <taxon>Caudoviricetes</taxon>
        <taxon>Peduoviridae</taxon>
        <taxon>Phitrevirus</taxon>
        <taxon>Phitrevirus phi3</taxon>
    </lineage>
</organism>
<dbReference type="EMBL" id="KT887559">
    <property type="protein sequence ID" value="ALY08252.1"/>
    <property type="molecule type" value="Genomic_DNA"/>
</dbReference>
<dbReference type="Pfam" id="PF24720">
    <property type="entry name" value="DUF7673"/>
    <property type="match status" value="1"/>
</dbReference>
<dbReference type="GeneID" id="28799615"/>
<dbReference type="RefSeq" id="YP_009276431.1">
    <property type="nucleotide sequence ID" value="NC_030940.1"/>
</dbReference>
<keyword evidence="3" id="KW-1185">Reference proteome</keyword>
<evidence type="ECO:0000259" key="1">
    <source>
        <dbReference type="Pfam" id="PF24720"/>
    </source>
</evidence>